<gene>
    <name evidence="2" type="ORF">N1032_15945</name>
</gene>
<evidence type="ECO:0000313" key="2">
    <source>
        <dbReference type="EMBL" id="MCS5735240.1"/>
    </source>
</evidence>
<sequence>MTATVGHRLAAPPPTPEPRRRPGGRRGRAFREELRAPAAAGGAMRRTSSRNLPAGQNGSDPVGRLCPGELPQLRGAHDDRG</sequence>
<organism evidence="2 3">
    <name type="scientific">Herbiconiux daphne</name>
    <dbReference type="NCBI Taxonomy" id="2970914"/>
    <lineage>
        <taxon>Bacteria</taxon>
        <taxon>Bacillati</taxon>
        <taxon>Actinomycetota</taxon>
        <taxon>Actinomycetes</taxon>
        <taxon>Micrococcales</taxon>
        <taxon>Microbacteriaceae</taxon>
        <taxon>Herbiconiux</taxon>
    </lineage>
</organism>
<keyword evidence="3" id="KW-1185">Reference proteome</keyword>
<dbReference type="RefSeq" id="WP_259540149.1">
    <property type="nucleotide sequence ID" value="NZ_JANLCJ010000005.1"/>
</dbReference>
<feature type="compositionally biased region" description="Polar residues" evidence="1">
    <location>
        <begin position="49"/>
        <end position="59"/>
    </location>
</feature>
<comment type="caution">
    <text evidence="2">The sequence shown here is derived from an EMBL/GenBank/DDBJ whole genome shotgun (WGS) entry which is preliminary data.</text>
</comment>
<accession>A0ABT2H5M0</accession>
<protein>
    <submittedName>
        <fullName evidence="2">Uncharacterized protein</fullName>
    </submittedName>
</protein>
<dbReference type="EMBL" id="JANLCJ010000005">
    <property type="protein sequence ID" value="MCS5735240.1"/>
    <property type="molecule type" value="Genomic_DNA"/>
</dbReference>
<feature type="region of interest" description="Disordered" evidence="1">
    <location>
        <begin position="1"/>
        <end position="81"/>
    </location>
</feature>
<reference evidence="2" key="1">
    <citation type="submission" date="2022-08" db="EMBL/GenBank/DDBJ databases">
        <authorList>
            <person name="Deng Y."/>
            <person name="Han X.-F."/>
            <person name="Zhang Y.-Q."/>
        </authorList>
    </citation>
    <scope>NUCLEOTIDE SEQUENCE</scope>
    <source>
        <strain evidence="2">CPCC 203386</strain>
    </source>
</reference>
<dbReference type="Proteomes" id="UP001165586">
    <property type="component" value="Unassembled WGS sequence"/>
</dbReference>
<name>A0ABT2H5M0_9MICO</name>
<evidence type="ECO:0000256" key="1">
    <source>
        <dbReference type="SAM" id="MobiDB-lite"/>
    </source>
</evidence>
<proteinExistence type="predicted"/>
<evidence type="ECO:0000313" key="3">
    <source>
        <dbReference type="Proteomes" id="UP001165586"/>
    </source>
</evidence>